<dbReference type="GO" id="GO:0016020">
    <property type="term" value="C:membrane"/>
    <property type="evidence" value="ECO:0007669"/>
    <property type="project" value="UniProtKB-SubCell"/>
</dbReference>
<dbReference type="GO" id="GO:0055085">
    <property type="term" value="P:transmembrane transport"/>
    <property type="evidence" value="ECO:0007669"/>
    <property type="project" value="InterPro"/>
</dbReference>
<evidence type="ECO:0000256" key="2">
    <source>
        <dbReference type="ARBA" id="ARBA00022692"/>
    </source>
</evidence>
<protein>
    <recommendedName>
        <fullName evidence="5">Mechanosensitive ion channel MscS domain-containing protein</fullName>
    </recommendedName>
</protein>
<dbReference type="InterPro" id="IPR006685">
    <property type="entry name" value="MscS_channel_2nd"/>
</dbReference>
<evidence type="ECO:0000256" key="1">
    <source>
        <dbReference type="ARBA" id="ARBA00004370"/>
    </source>
</evidence>
<dbReference type="Gene3D" id="2.30.30.60">
    <property type="match status" value="1"/>
</dbReference>
<evidence type="ECO:0000256" key="4">
    <source>
        <dbReference type="ARBA" id="ARBA00023136"/>
    </source>
</evidence>
<keyword evidence="3" id="KW-1133">Transmembrane helix</keyword>
<dbReference type="Pfam" id="PF00924">
    <property type="entry name" value="MS_channel_2nd"/>
    <property type="match status" value="1"/>
</dbReference>
<dbReference type="PANTHER" id="PTHR30566:SF5">
    <property type="entry name" value="MECHANOSENSITIVE ION CHANNEL PROTEIN 1, MITOCHONDRIAL-RELATED"/>
    <property type="match status" value="1"/>
</dbReference>
<gene>
    <name evidence="6" type="ORF">MKW98_012417</name>
</gene>
<evidence type="ECO:0000313" key="6">
    <source>
        <dbReference type="EMBL" id="KAI3932007.1"/>
    </source>
</evidence>
<organism evidence="6 7">
    <name type="scientific">Papaver atlanticum</name>
    <dbReference type="NCBI Taxonomy" id="357466"/>
    <lineage>
        <taxon>Eukaryota</taxon>
        <taxon>Viridiplantae</taxon>
        <taxon>Streptophyta</taxon>
        <taxon>Embryophyta</taxon>
        <taxon>Tracheophyta</taxon>
        <taxon>Spermatophyta</taxon>
        <taxon>Magnoliopsida</taxon>
        <taxon>Ranunculales</taxon>
        <taxon>Papaveraceae</taxon>
        <taxon>Papaveroideae</taxon>
        <taxon>Papaver</taxon>
    </lineage>
</organism>
<name>A0AAD4SZP4_9MAGN</name>
<reference evidence="6" key="1">
    <citation type="submission" date="2022-04" db="EMBL/GenBank/DDBJ databases">
        <title>A functionally conserved STORR gene fusion in Papaver species that diverged 16.8 million years ago.</title>
        <authorList>
            <person name="Catania T."/>
        </authorList>
    </citation>
    <scope>NUCLEOTIDE SEQUENCE</scope>
    <source>
        <strain evidence="6">S-188037</strain>
    </source>
</reference>
<comment type="subcellular location">
    <subcellularLocation>
        <location evidence="1">Membrane</location>
    </subcellularLocation>
</comment>
<accession>A0AAD4SZP4</accession>
<dbReference type="PANTHER" id="PTHR30566">
    <property type="entry name" value="YNAI-RELATED MECHANOSENSITIVE ION CHANNEL"/>
    <property type="match status" value="1"/>
</dbReference>
<dbReference type="SUPFAM" id="SSF50182">
    <property type="entry name" value="Sm-like ribonucleoproteins"/>
    <property type="match status" value="1"/>
</dbReference>
<sequence>MNQNQAIERVPTAFAAKDILGNVLSGLSMQFSKPFSLGDTIKAGSIEGQVIEMGLTTTQLLNAEKFPVTVPNSLISSQVQDYREVWSLSVTQPIAGNYYPAIVELPRH</sequence>
<comment type="caution">
    <text evidence="6">The sequence shown here is derived from an EMBL/GenBank/DDBJ whole genome shotgun (WGS) entry which is preliminary data.</text>
</comment>
<proteinExistence type="predicted"/>
<keyword evidence="4" id="KW-0472">Membrane</keyword>
<keyword evidence="7" id="KW-1185">Reference proteome</keyword>
<dbReference type="InterPro" id="IPR023408">
    <property type="entry name" value="MscS_beta-dom_sf"/>
</dbReference>
<evidence type="ECO:0000256" key="3">
    <source>
        <dbReference type="ARBA" id="ARBA00022989"/>
    </source>
</evidence>
<dbReference type="EMBL" id="JAJJMB010007130">
    <property type="protein sequence ID" value="KAI3932007.1"/>
    <property type="molecule type" value="Genomic_DNA"/>
</dbReference>
<dbReference type="AlphaFoldDB" id="A0AAD4SZP4"/>
<feature type="domain" description="Mechanosensitive ion channel MscS" evidence="5">
    <location>
        <begin position="18"/>
        <end position="79"/>
    </location>
</feature>
<dbReference type="Proteomes" id="UP001202328">
    <property type="component" value="Unassembled WGS sequence"/>
</dbReference>
<keyword evidence="2" id="KW-0812">Transmembrane</keyword>
<evidence type="ECO:0000313" key="7">
    <source>
        <dbReference type="Proteomes" id="UP001202328"/>
    </source>
</evidence>
<dbReference type="InterPro" id="IPR010920">
    <property type="entry name" value="LSM_dom_sf"/>
</dbReference>
<evidence type="ECO:0000259" key="5">
    <source>
        <dbReference type="Pfam" id="PF00924"/>
    </source>
</evidence>